<evidence type="ECO:0000256" key="2">
    <source>
        <dbReference type="ARBA" id="ARBA00022670"/>
    </source>
</evidence>
<gene>
    <name evidence="5" type="ORF">JOC54_000543</name>
</gene>
<proteinExistence type="inferred from homology"/>
<accession>A0ABS2SSQ4</accession>
<dbReference type="CDD" id="cd03146">
    <property type="entry name" value="GAT1_Peptidase_E"/>
    <property type="match status" value="1"/>
</dbReference>
<dbReference type="Gene3D" id="3.40.50.880">
    <property type="match status" value="1"/>
</dbReference>
<dbReference type="Proteomes" id="UP001179280">
    <property type="component" value="Unassembled WGS sequence"/>
</dbReference>
<keyword evidence="2" id="KW-0645">Protease</keyword>
<keyword evidence="6" id="KW-1185">Reference proteome</keyword>
<organism evidence="5 6">
    <name type="scientific">Shouchella xiaoxiensis</name>
    <dbReference type="NCBI Taxonomy" id="766895"/>
    <lineage>
        <taxon>Bacteria</taxon>
        <taxon>Bacillati</taxon>
        <taxon>Bacillota</taxon>
        <taxon>Bacilli</taxon>
        <taxon>Bacillales</taxon>
        <taxon>Bacillaceae</taxon>
        <taxon>Shouchella</taxon>
    </lineage>
</organism>
<dbReference type="InterPro" id="IPR029062">
    <property type="entry name" value="Class_I_gatase-like"/>
</dbReference>
<dbReference type="SUPFAM" id="SSF52317">
    <property type="entry name" value="Class I glutamine amidotransferase-like"/>
    <property type="match status" value="1"/>
</dbReference>
<dbReference type="PANTHER" id="PTHR20842">
    <property type="entry name" value="PROTEASE S51 ALPHA-ASPARTYL DIPEPTIDASE"/>
    <property type="match status" value="1"/>
</dbReference>
<comment type="similarity">
    <text evidence="1">Belongs to the peptidase S51 family.</text>
</comment>
<dbReference type="PANTHER" id="PTHR20842:SF0">
    <property type="entry name" value="ALPHA-ASPARTYL DIPEPTIDASE"/>
    <property type="match status" value="1"/>
</dbReference>
<dbReference type="EMBL" id="JAFBCV010000001">
    <property type="protein sequence ID" value="MBM7837312.1"/>
    <property type="molecule type" value="Genomic_DNA"/>
</dbReference>
<dbReference type="InterPro" id="IPR005320">
    <property type="entry name" value="Peptidase_S51"/>
</dbReference>
<evidence type="ECO:0000256" key="3">
    <source>
        <dbReference type="ARBA" id="ARBA00022801"/>
    </source>
</evidence>
<dbReference type="Pfam" id="PF03575">
    <property type="entry name" value="Peptidase_S51"/>
    <property type="match status" value="1"/>
</dbReference>
<comment type="caution">
    <text evidence="5">The sequence shown here is derived from an EMBL/GenBank/DDBJ whole genome shotgun (WGS) entry which is preliminary data.</text>
</comment>
<evidence type="ECO:0000313" key="5">
    <source>
        <dbReference type="EMBL" id="MBM7837312.1"/>
    </source>
</evidence>
<keyword evidence="3" id="KW-0378">Hydrolase</keyword>
<keyword evidence="4" id="KW-0720">Serine protease</keyword>
<reference evidence="5" key="1">
    <citation type="submission" date="2021-01" db="EMBL/GenBank/DDBJ databases">
        <title>Genomic Encyclopedia of Type Strains, Phase IV (KMG-IV): sequencing the most valuable type-strain genomes for metagenomic binning, comparative biology and taxonomic classification.</title>
        <authorList>
            <person name="Goeker M."/>
        </authorList>
    </citation>
    <scope>NUCLEOTIDE SEQUENCE</scope>
    <source>
        <strain evidence="5">DSM 21943</strain>
    </source>
</reference>
<evidence type="ECO:0000256" key="1">
    <source>
        <dbReference type="ARBA" id="ARBA00006534"/>
    </source>
</evidence>
<evidence type="ECO:0000256" key="4">
    <source>
        <dbReference type="ARBA" id="ARBA00022825"/>
    </source>
</evidence>
<name>A0ABS2SSQ4_9BACI</name>
<sequence>MDTMKQIIALGGGGFSMEPDNLLLDQYIVNQAKKDQPKICFIPTASGDSETYIQRFYNAFNQLDCVPSHLSLFKPPTRDLASFVLEKEIIYVGGGNTKNLMILWKEWGLDHLLKQAWENGIILSGLSAGSICWFEEGASDSYGDRLERIGGLGILAGSHCPHYDGEELRRPSYLKMIKEKELTAGIAVDDGAALHYVDQELVTCVSSRKQAGAYNVYLEGNESVEEKIATNYLGQT</sequence>
<protein>
    <submittedName>
        <fullName evidence="5">Peptidase E</fullName>
    </submittedName>
</protein>
<evidence type="ECO:0000313" key="6">
    <source>
        <dbReference type="Proteomes" id="UP001179280"/>
    </source>
</evidence>